<dbReference type="Proteomes" id="UP000217211">
    <property type="component" value="Chromosome"/>
</dbReference>
<sequence>MSADNKPDATIKVEKRLNGRWAFVLTYRGVTYPAQGQFGSQVEAQAAAHAARKLLQKNG</sequence>
<gene>
    <name evidence="1" type="ORF">SJ05684_c20490</name>
</gene>
<dbReference type="EMBL" id="CP023067">
    <property type="protein sequence ID" value="ASY63491.1"/>
    <property type="molecule type" value="Genomic_DNA"/>
</dbReference>
<evidence type="ECO:0000313" key="2">
    <source>
        <dbReference type="Proteomes" id="UP000217211"/>
    </source>
</evidence>
<evidence type="ECO:0008006" key="3">
    <source>
        <dbReference type="Google" id="ProtNLM"/>
    </source>
</evidence>
<accession>A0A249PC47</accession>
<dbReference type="AlphaFoldDB" id="A0A249PC47"/>
<dbReference type="OrthoDB" id="8282058at2"/>
<name>A0A249PC47_9HYPH</name>
<protein>
    <recommendedName>
        <fullName evidence="3">DUF1508 domain-containing protein</fullName>
    </recommendedName>
</protein>
<keyword evidence="2" id="KW-1185">Reference proteome</keyword>
<reference evidence="1 2" key="1">
    <citation type="submission" date="2017-08" db="EMBL/GenBank/DDBJ databases">
        <title>Multipartite genome sequences of Sinorhizobium species nodulating soybeans.</title>
        <authorList>
            <person name="Tian C.F."/>
        </authorList>
    </citation>
    <scope>NUCLEOTIDE SEQUENCE [LARGE SCALE GENOMIC DNA]</scope>
    <source>
        <strain evidence="1 2">CCBAU 05684</strain>
    </source>
</reference>
<proteinExistence type="predicted"/>
<dbReference type="RefSeq" id="WP_034850825.1">
    <property type="nucleotide sequence ID" value="NZ_AJQT01000006.1"/>
</dbReference>
<evidence type="ECO:0000313" key="1">
    <source>
        <dbReference type="EMBL" id="ASY63491.1"/>
    </source>
</evidence>
<dbReference type="KEGG" id="esj:SJ05684_c20490"/>
<organism evidence="1 2">
    <name type="scientific">Sinorhizobium sojae CCBAU 05684</name>
    <dbReference type="NCBI Taxonomy" id="716928"/>
    <lineage>
        <taxon>Bacteria</taxon>
        <taxon>Pseudomonadati</taxon>
        <taxon>Pseudomonadota</taxon>
        <taxon>Alphaproteobacteria</taxon>
        <taxon>Hyphomicrobiales</taxon>
        <taxon>Rhizobiaceae</taxon>
        <taxon>Sinorhizobium/Ensifer group</taxon>
        <taxon>Sinorhizobium</taxon>
    </lineage>
</organism>
<dbReference type="eggNOG" id="ENOG503013B">
    <property type="taxonomic scope" value="Bacteria"/>
</dbReference>